<dbReference type="VEuPathDB" id="VectorBase:ACUA028095"/>
<dbReference type="AlphaFoldDB" id="A0A182MWM5"/>
<proteinExistence type="predicted"/>
<protein>
    <submittedName>
        <fullName evidence="1">Uncharacterized protein</fullName>
    </submittedName>
</protein>
<sequence>MCTRPISLHDATYCAFPNVVTRNRFTHPGCLIMTLFSTGVLSSSTSSSSLSSSSSDSSPSVGLDVLVRLDIFITITLFTCVRAACVPATTYAVSGNWSRSSPSGSFTMSKLRQGAPVWAWCSIISASSMFWSSATSIRSSASDMVSTQLFALLFTAQIDALSVGVTGCKRYQIAAILAVELTKFSENPTKPFDDDGVMVSDLIFSDITAPEVTSF</sequence>
<dbReference type="EnsemblMetazoa" id="ACUA028095-RA">
    <property type="protein sequence ID" value="ACUA028095-PA"/>
    <property type="gene ID" value="ACUA028095"/>
</dbReference>
<evidence type="ECO:0000313" key="1">
    <source>
        <dbReference type="EnsemblMetazoa" id="ACUA028095-PA"/>
    </source>
</evidence>
<organism evidence="1 2">
    <name type="scientific">Anopheles culicifacies</name>
    <dbReference type="NCBI Taxonomy" id="139723"/>
    <lineage>
        <taxon>Eukaryota</taxon>
        <taxon>Metazoa</taxon>
        <taxon>Ecdysozoa</taxon>
        <taxon>Arthropoda</taxon>
        <taxon>Hexapoda</taxon>
        <taxon>Insecta</taxon>
        <taxon>Pterygota</taxon>
        <taxon>Neoptera</taxon>
        <taxon>Endopterygota</taxon>
        <taxon>Diptera</taxon>
        <taxon>Nematocera</taxon>
        <taxon>Culicoidea</taxon>
        <taxon>Culicidae</taxon>
        <taxon>Anophelinae</taxon>
        <taxon>Anopheles</taxon>
        <taxon>culicifacies species complex</taxon>
    </lineage>
</organism>
<accession>A0A182MWM5</accession>
<name>A0A182MWM5_9DIPT</name>
<reference evidence="1" key="2">
    <citation type="submission" date="2020-05" db="UniProtKB">
        <authorList>
            <consortium name="EnsemblMetazoa"/>
        </authorList>
    </citation>
    <scope>IDENTIFICATION</scope>
    <source>
        <strain evidence="1">A-37</strain>
    </source>
</reference>
<dbReference type="Proteomes" id="UP000075883">
    <property type="component" value="Unassembled WGS sequence"/>
</dbReference>
<reference evidence="2" key="1">
    <citation type="submission" date="2013-09" db="EMBL/GenBank/DDBJ databases">
        <title>The Genome Sequence of Anopheles culicifacies species A.</title>
        <authorList>
            <consortium name="The Broad Institute Genomics Platform"/>
            <person name="Neafsey D.E."/>
            <person name="Besansky N."/>
            <person name="Howell P."/>
            <person name="Walton C."/>
            <person name="Young S.K."/>
            <person name="Zeng Q."/>
            <person name="Gargeya S."/>
            <person name="Fitzgerald M."/>
            <person name="Haas B."/>
            <person name="Abouelleil A."/>
            <person name="Allen A.W."/>
            <person name="Alvarado L."/>
            <person name="Arachchi H.M."/>
            <person name="Berlin A.M."/>
            <person name="Chapman S.B."/>
            <person name="Gainer-Dewar J."/>
            <person name="Goldberg J."/>
            <person name="Griggs A."/>
            <person name="Gujja S."/>
            <person name="Hansen M."/>
            <person name="Howarth C."/>
            <person name="Imamovic A."/>
            <person name="Ireland A."/>
            <person name="Larimer J."/>
            <person name="McCowan C."/>
            <person name="Murphy C."/>
            <person name="Pearson M."/>
            <person name="Poon T.W."/>
            <person name="Priest M."/>
            <person name="Roberts A."/>
            <person name="Saif S."/>
            <person name="Shea T."/>
            <person name="Sisk P."/>
            <person name="Sykes S."/>
            <person name="Wortman J."/>
            <person name="Nusbaum C."/>
            <person name="Birren B."/>
        </authorList>
    </citation>
    <scope>NUCLEOTIDE SEQUENCE [LARGE SCALE GENOMIC DNA]</scope>
    <source>
        <strain evidence="2">A-37</strain>
    </source>
</reference>
<keyword evidence="2" id="KW-1185">Reference proteome</keyword>
<evidence type="ECO:0000313" key="2">
    <source>
        <dbReference type="Proteomes" id="UP000075883"/>
    </source>
</evidence>
<dbReference type="EMBL" id="AXCM01005409">
    <property type="status" value="NOT_ANNOTATED_CDS"/>
    <property type="molecule type" value="Genomic_DNA"/>
</dbReference>